<evidence type="ECO:0000259" key="5">
    <source>
        <dbReference type="Pfam" id="PF00626"/>
    </source>
</evidence>
<dbReference type="GO" id="GO:0070971">
    <property type="term" value="C:endoplasmic reticulum exit site"/>
    <property type="evidence" value="ECO:0007669"/>
    <property type="project" value="TreeGrafter"/>
</dbReference>
<dbReference type="GO" id="GO:0008270">
    <property type="term" value="F:zinc ion binding"/>
    <property type="evidence" value="ECO:0007669"/>
    <property type="project" value="InterPro"/>
</dbReference>
<dbReference type="RefSeq" id="XP_018229204.1">
    <property type="nucleotide sequence ID" value="XM_018374632.1"/>
</dbReference>
<dbReference type="GO" id="GO:0000149">
    <property type="term" value="F:SNARE binding"/>
    <property type="evidence" value="ECO:0007669"/>
    <property type="project" value="TreeGrafter"/>
</dbReference>
<feature type="domain" description="Gelsolin-like" evidence="5">
    <location>
        <begin position="804"/>
        <end position="843"/>
    </location>
</feature>
<reference evidence="11" key="1">
    <citation type="journal article" date="2016" name="Nat. Commun.">
        <title>Genome analysis of three Pneumocystis species reveals adaptation mechanisms to life exclusively in mammalian hosts.</title>
        <authorList>
            <person name="Ma L."/>
            <person name="Chen Z."/>
            <person name="Huang D.W."/>
            <person name="Kutty G."/>
            <person name="Ishihara M."/>
            <person name="Wang H."/>
            <person name="Abouelleil A."/>
            <person name="Bishop L."/>
            <person name="Davey E."/>
            <person name="Deng R."/>
            <person name="Deng X."/>
            <person name="Fan L."/>
            <person name="Fantoni G."/>
            <person name="Fitzgerald M."/>
            <person name="Gogineni E."/>
            <person name="Goldberg J.M."/>
            <person name="Handley G."/>
            <person name="Hu X."/>
            <person name="Huber C."/>
            <person name="Jiao X."/>
            <person name="Jones K."/>
            <person name="Levin J.Z."/>
            <person name="Liu Y."/>
            <person name="Macdonald P."/>
            <person name="Melnikov A."/>
            <person name="Raley C."/>
            <person name="Sassi M."/>
            <person name="Sherman B.T."/>
            <person name="Song X."/>
            <person name="Sykes S."/>
            <person name="Tran B."/>
            <person name="Walsh L."/>
            <person name="Xia Y."/>
            <person name="Yang J."/>
            <person name="Young S."/>
            <person name="Zeng Q."/>
            <person name="Zheng X."/>
            <person name="Stephens R."/>
            <person name="Nusbaum C."/>
            <person name="Birren B.W."/>
            <person name="Azadi P."/>
            <person name="Lempicki R.A."/>
            <person name="Cuomo C.A."/>
            <person name="Kovacs J.A."/>
        </authorList>
    </citation>
    <scope>NUCLEOTIDE SEQUENCE [LARGE SCALE GENOMIC DNA]</scope>
    <source>
        <strain evidence="11">RU7</strain>
    </source>
</reference>
<evidence type="ECO:0000256" key="1">
    <source>
        <dbReference type="ARBA" id="ARBA00008334"/>
    </source>
</evidence>
<dbReference type="Pfam" id="PF08033">
    <property type="entry name" value="Sec23_BS"/>
    <property type="match status" value="1"/>
</dbReference>
<dbReference type="SUPFAM" id="SSF53300">
    <property type="entry name" value="vWA-like"/>
    <property type="match status" value="1"/>
</dbReference>
<dbReference type="InterPro" id="IPR006900">
    <property type="entry name" value="Sec23/24_helical_dom"/>
</dbReference>
<feature type="domain" description="Sec23/Sec24 helical" evidence="8">
    <location>
        <begin position="676"/>
        <end position="777"/>
    </location>
</feature>
<dbReference type="AlphaFoldDB" id="A0A0W4ZL34"/>
<proteinExistence type="inferred from homology"/>
<dbReference type="SUPFAM" id="SSF82754">
    <property type="entry name" value="C-terminal, gelsolin-like domain of Sec23/24"/>
    <property type="match status" value="1"/>
</dbReference>
<dbReference type="STRING" id="1408657.A0A0W4ZL34"/>
<feature type="domain" description="Sec23/Sec24 trunk" evidence="7">
    <location>
        <begin position="339"/>
        <end position="576"/>
    </location>
</feature>
<dbReference type="InterPro" id="IPR036175">
    <property type="entry name" value="Sec23/24_helical_dom_sf"/>
</dbReference>
<organism evidence="10 11">
    <name type="scientific">Pneumocystis jirovecii (strain RU7)</name>
    <name type="common">Human pneumocystis pneumonia agent</name>
    <dbReference type="NCBI Taxonomy" id="1408657"/>
    <lineage>
        <taxon>Eukaryota</taxon>
        <taxon>Fungi</taxon>
        <taxon>Dikarya</taxon>
        <taxon>Ascomycota</taxon>
        <taxon>Taphrinomycotina</taxon>
        <taxon>Pneumocystomycetes</taxon>
        <taxon>Pneumocystaceae</taxon>
        <taxon>Pneumocystis</taxon>
    </lineage>
</organism>
<dbReference type="InterPro" id="IPR036180">
    <property type="entry name" value="Gelsolin-like_dom_sf"/>
</dbReference>
<name>A0A0W4ZL34_PNEJ7</name>
<evidence type="ECO:0000256" key="2">
    <source>
        <dbReference type="ARBA" id="ARBA00022448"/>
    </source>
</evidence>
<dbReference type="Pfam" id="PF00626">
    <property type="entry name" value="Gelsolin"/>
    <property type="match status" value="1"/>
</dbReference>
<dbReference type="Pfam" id="PF04810">
    <property type="entry name" value="zf-Sec23_Sec24"/>
    <property type="match status" value="1"/>
</dbReference>
<evidence type="ECO:0000259" key="6">
    <source>
        <dbReference type="Pfam" id="PF04810"/>
    </source>
</evidence>
<feature type="domain" description="Sec23/Sec24 beta-sandwich" evidence="9">
    <location>
        <begin position="581"/>
        <end position="664"/>
    </location>
</feature>
<evidence type="ECO:0000313" key="10">
    <source>
        <dbReference type="EMBL" id="KTW29095.1"/>
    </source>
</evidence>
<dbReference type="PANTHER" id="PTHR13803:SF4">
    <property type="entry name" value="SECRETORY 24CD, ISOFORM C"/>
    <property type="match status" value="1"/>
</dbReference>
<dbReference type="EMBL" id="LFWA01000010">
    <property type="protein sequence ID" value="KTW29095.1"/>
    <property type="molecule type" value="Genomic_DNA"/>
</dbReference>
<dbReference type="Gene3D" id="3.40.50.410">
    <property type="entry name" value="von Willebrand factor, type A domain"/>
    <property type="match status" value="1"/>
</dbReference>
<dbReference type="SUPFAM" id="SSF81995">
    <property type="entry name" value="beta-sandwich domain of Sec23/24"/>
    <property type="match status" value="1"/>
</dbReference>
<dbReference type="SUPFAM" id="SSF82919">
    <property type="entry name" value="Zn-finger domain of Sec23/24"/>
    <property type="match status" value="1"/>
</dbReference>
<gene>
    <name evidence="10" type="ORF">T551_02369</name>
</gene>
<dbReference type="InterPro" id="IPR036174">
    <property type="entry name" value="Znf_Sec23_Sec24_sf"/>
</dbReference>
<dbReference type="InterPro" id="IPR036465">
    <property type="entry name" value="vWFA_dom_sf"/>
</dbReference>
<feature type="domain" description="Zinc finger Sec23/Sec24-type" evidence="6">
    <location>
        <begin position="262"/>
        <end position="298"/>
    </location>
</feature>
<dbReference type="Proteomes" id="UP000053447">
    <property type="component" value="Unassembled WGS sequence"/>
</dbReference>
<dbReference type="PANTHER" id="PTHR13803">
    <property type="entry name" value="SEC24-RELATED PROTEIN"/>
    <property type="match status" value="1"/>
</dbReference>
<dbReference type="SUPFAM" id="SSF81811">
    <property type="entry name" value="Helical domain of Sec23/24"/>
    <property type="match status" value="1"/>
</dbReference>
<dbReference type="OrthoDB" id="49016at2759"/>
<accession>A0A0W4ZL34</accession>
<evidence type="ECO:0000256" key="3">
    <source>
        <dbReference type="ARBA" id="ARBA00022927"/>
    </source>
</evidence>
<dbReference type="GO" id="GO:0006886">
    <property type="term" value="P:intracellular protein transport"/>
    <property type="evidence" value="ECO:0007669"/>
    <property type="project" value="InterPro"/>
</dbReference>
<dbReference type="GO" id="GO:0090110">
    <property type="term" value="P:COPII-coated vesicle cargo loading"/>
    <property type="evidence" value="ECO:0007669"/>
    <property type="project" value="TreeGrafter"/>
</dbReference>
<keyword evidence="3" id="KW-0653">Protein transport</keyword>
<feature type="region of interest" description="Disordered" evidence="4">
    <location>
        <begin position="1"/>
        <end position="29"/>
    </location>
</feature>
<dbReference type="InterPro" id="IPR050550">
    <property type="entry name" value="SEC23_SEC24_subfamily"/>
</dbReference>
<evidence type="ECO:0000313" key="11">
    <source>
        <dbReference type="Proteomes" id="UP000053447"/>
    </source>
</evidence>
<dbReference type="InterPro" id="IPR007123">
    <property type="entry name" value="Gelsolin-like_dom"/>
</dbReference>
<dbReference type="Gene3D" id="1.20.120.730">
    <property type="entry name" value="Sec23/Sec24 helical domain"/>
    <property type="match status" value="1"/>
</dbReference>
<protein>
    <submittedName>
        <fullName evidence="10">Uncharacterized protein</fullName>
    </submittedName>
</protein>
<evidence type="ECO:0000259" key="8">
    <source>
        <dbReference type="Pfam" id="PF04815"/>
    </source>
</evidence>
<dbReference type="Gene3D" id="3.40.20.10">
    <property type="entry name" value="Severin"/>
    <property type="match status" value="1"/>
</dbReference>
<dbReference type="Gene3D" id="2.30.30.380">
    <property type="entry name" value="Zn-finger domain of Sec23/24"/>
    <property type="match status" value="1"/>
</dbReference>
<dbReference type="InterPro" id="IPR029006">
    <property type="entry name" value="ADF-H/Gelsolin-like_dom_sf"/>
</dbReference>
<evidence type="ECO:0000259" key="7">
    <source>
        <dbReference type="Pfam" id="PF04811"/>
    </source>
</evidence>
<dbReference type="Pfam" id="PF04811">
    <property type="entry name" value="Sec23_trunk"/>
    <property type="match status" value="1"/>
</dbReference>
<sequence length="959" mass="108392">MYSASLYSESHDIKQSTKISKDNDTQKHSDSVLEKYNVSSLMDVSVTALPSTDDKENKPQGNSNEAYIKSLACQVSENDSIGGLQQQWGSLHISKSSFPQKRRYKAPRTYDLSYNEVVDSPYSQNFQNYPLDKPLSLIPSLTDQTEMKNPQFISTNQSGSKIDPEKIPSEVLVHEMSQEIHKRELFFTMESHFLPKANTDFIAVDQGVSSPKFVRLTLRSIPDTKELLMSTFLPISMVIQPFAQQKPEEHPIPLIDYEEMGPPRCRRCKGYINPFMNFVQGGSKFVCNMCLFPNDVGAEWFSPLNGIGKRQDLDHRPELKYGTVEFAVPKEYETCPSEPIKMIFAIDVSEIAIRKGIPKVASDAIIKALYEPSDRSFPSGSKISIVTFDRVLHFYNLTSSLSDPQMLVVSDIEDAFIPLLEGLFVDPYESRHIIESVLCSISKLFNSFPVPEPAFGALVQSSLVALEKTGGKLIAFLSALPTWGPGNLRFREDSKLYNTDNEKQLFTSQNVYWNNLAKKCLSAGIGVDLFLFPSLYMDVSTIGVLASVTGGEIYYYRDFIEERDAFKVIKEFVRNVTREQAYHVQIKVRCSNGLSVERYIGNYIQKKSSELELSVIDSEKAISVIFTHDSKLDRKSNIYFQCAILYTTASGYRRLRCYNIVASVSSNASDIIKHIDIDTCITVLAKDALVKIKKNSLKQVRDELTEICINVLACYRKSISSSVPTSQLVLPENLKLFPIYILCLLKLPALKRIGGNIQSDLRMQNAHYILVVGVCALISFIYPRILPLHNLKDDMGFPDEKGNLVLPKAIRASSSYLDEGGVYLIFNGSDSILWFHNGVSPDLLRNLYGNSVLKLSDIDVRSALLPNLDTRLSIQIRNIFLYLNAFYPGKALMAYVSRQGLDESANEFMAQLVEDKHSNSLSYVDFLCFIHRQIQLELSGNRHMYDFKDNFLKSWQGRL</sequence>
<dbReference type="Pfam" id="PF04815">
    <property type="entry name" value="Sec23_helical"/>
    <property type="match status" value="1"/>
</dbReference>
<keyword evidence="11" id="KW-1185">Reference proteome</keyword>
<dbReference type="GO" id="GO:0030127">
    <property type="term" value="C:COPII vesicle coat"/>
    <property type="evidence" value="ECO:0007669"/>
    <property type="project" value="InterPro"/>
</dbReference>
<evidence type="ECO:0000256" key="4">
    <source>
        <dbReference type="SAM" id="MobiDB-lite"/>
    </source>
</evidence>
<dbReference type="InterPro" id="IPR006895">
    <property type="entry name" value="Znf_Sec23_Sec24"/>
</dbReference>
<comment type="similarity">
    <text evidence="1">Belongs to the SEC23/SEC24 family. SEC24 subfamily.</text>
</comment>
<keyword evidence="2" id="KW-0813">Transport</keyword>
<feature type="compositionally biased region" description="Basic and acidic residues" evidence="4">
    <location>
        <begin position="9"/>
        <end position="29"/>
    </location>
</feature>
<dbReference type="InterPro" id="IPR006896">
    <property type="entry name" value="Sec23/24_trunk_dom"/>
</dbReference>
<evidence type="ECO:0000259" key="9">
    <source>
        <dbReference type="Pfam" id="PF08033"/>
    </source>
</evidence>
<dbReference type="InterPro" id="IPR012990">
    <property type="entry name" value="Beta-sandwich_Sec23_24"/>
</dbReference>
<dbReference type="GeneID" id="28940887"/>
<comment type="caution">
    <text evidence="10">The sequence shown here is derived from an EMBL/GenBank/DDBJ whole genome shotgun (WGS) entry which is preliminary data.</text>
</comment>
<dbReference type="Gene3D" id="2.60.40.1670">
    <property type="entry name" value="beta-sandwich domain of Sec23/24"/>
    <property type="match status" value="1"/>
</dbReference>
<dbReference type="eggNOG" id="KOG1984">
    <property type="taxonomic scope" value="Eukaryota"/>
</dbReference>
<dbReference type="VEuPathDB" id="FungiDB:T551_02369"/>